<dbReference type="AlphaFoldDB" id="A0A382DBI7"/>
<name>A0A382DBI7_9ZZZZ</name>
<sequence length="101" mass="11749">MILKTLIIFMPSRFFSIFCSQCDRFILRYRKKGSGSLIRVYLNQISEPEHFKEYKQVTTKSEIPPLNCTQCGQRIGATVIHESGNRPAYKLIKGSFRKKET</sequence>
<accession>A0A382DBI7</accession>
<protein>
    <submittedName>
        <fullName evidence="1">Uncharacterized protein</fullName>
    </submittedName>
</protein>
<reference evidence="1" key="1">
    <citation type="submission" date="2018-05" db="EMBL/GenBank/DDBJ databases">
        <authorList>
            <person name="Lanie J.A."/>
            <person name="Ng W.-L."/>
            <person name="Kazmierczak K.M."/>
            <person name="Andrzejewski T.M."/>
            <person name="Davidsen T.M."/>
            <person name="Wayne K.J."/>
            <person name="Tettelin H."/>
            <person name="Glass J.I."/>
            <person name="Rusch D."/>
            <person name="Podicherti R."/>
            <person name="Tsui H.-C.T."/>
            <person name="Winkler M.E."/>
        </authorList>
    </citation>
    <scope>NUCLEOTIDE SEQUENCE</scope>
</reference>
<proteinExistence type="predicted"/>
<gene>
    <name evidence="1" type="ORF">METZ01_LOCUS188720</name>
</gene>
<dbReference type="EMBL" id="UINC01038607">
    <property type="protein sequence ID" value="SVB35866.1"/>
    <property type="molecule type" value="Genomic_DNA"/>
</dbReference>
<organism evidence="1">
    <name type="scientific">marine metagenome</name>
    <dbReference type="NCBI Taxonomy" id="408172"/>
    <lineage>
        <taxon>unclassified sequences</taxon>
        <taxon>metagenomes</taxon>
        <taxon>ecological metagenomes</taxon>
    </lineage>
</organism>
<evidence type="ECO:0000313" key="1">
    <source>
        <dbReference type="EMBL" id="SVB35866.1"/>
    </source>
</evidence>